<keyword evidence="3" id="KW-1185">Reference proteome</keyword>
<sequence length="356" mass="39322">MEIYQVNIINKHLFMGLLLLILSPAVMAAPDSRERFVTGYTNCSMKLLDDGSVEVSFRANVVDDLSEKTEDSDDLHPLLSFHLYNKDGEEFRTSYPTAISNLSINGNGIVSRLSNNEWVLDSKTITGTAFYNVSFVVSSHIIHALAAVRVGVTIGLVEFIAKDDGHVQSLVVDPKGVSFNPLGNQCKDFDPSSPPDALKIPPKFILKSATWELKPIDLDTLLDGKARGLEAPLKHPEANRLCISYRGVGITSGHNYTINASSTNGLSADGQHFQLIEKSSNNVINYKIFLDGNGYQEDISLPEQENWGNWVELAPNPNRRHENEVCWTPEITAYSTKTTDKGSYSDTLNFTITPEA</sequence>
<accession>A0ABM9XZE6</accession>
<keyword evidence="1" id="KW-0732">Signal</keyword>
<gene>
    <name evidence="2" type="ORF">yberc0001_6650</name>
</gene>
<evidence type="ECO:0000313" key="2">
    <source>
        <dbReference type="EMBL" id="EEQ06699.1"/>
    </source>
</evidence>
<evidence type="ECO:0008006" key="4">
    <source>
        <dbReference type="Google" id="ProtNLM"/>
    </source>
</evidence>
<reference evidence="2" key="1">
    <citation type="submission" date="2008-12" db="EMBL/GenBank/DDBJ databases">
        <title>Annotation of the Yersinia bercovieri ATCC 43970 genome.</title>
        <authorList>
            <person name="Read T.D."/>
            <person name="Akmal A."/>
            <person name="Bishop-Lilly K."/>
            <person name="Chen P.E."/>
            <person name="Cook C."/>
            <person name="Kiley M.P."/>
            <person name="Lentz S."/>
            <person name="Mateczun A."/>
            <person name="Nagarajan N."/>
            <person name="Nolan N."/>
            <person name="Osborne B.I."/>
            <person name="Pop M."/>
            <person name="Sozhamannan S."/>
            <person name="Stewart A.C."/>
            <person name="Sulakvelidze A."/>
            <person name="Thomason B."/>
            <person name="Willner K."/>
            <person name="Zwick M.E."/>
        </authorList>
    </citation>
    <scope>NUCLEOTIDE SEQUENCE [LARGE SCALE GENOMIC DNA]</scope>
    <source>
        <strain evidence="2">ATCC 43970</strain>
    </source>
</reference>
<evidence type="ECO:0000256" key="1">
    <source>
        <dbReference type="SAM" id="SignalP"/>
    </source>
</evidence>
<protein>
    <recommendedName>
        <fullName evidence="4">Fimbrial-type adhesion domain-containing protein</fullName>
    </recommendedName>
</protein>
<evidence type="ECO:0000313" key="3">
    <source>
        <dbReference type="Proteomes" id="UP000010319"/>
    </source>
</evidence>
<organism evidence="2 3">
    <name type="scientific">Yersinia bercovieri ATCC 43970</name>
    <dbReference type="NCBI Taxonomy" id="349968"/>
    <lineage>
        <taxon>Bacteria</taxon>
        <taxon>Pseudomonadati</taxon>
        <taxon>Pseudomonadota</taxon>
        <taxon>Gammaproteobacteria</taxon>
        <taxon>Enterobacterales</taxon>
        <taxon>Yersiniaceae</taxon>
        <taxon>Yersinia</taxon>
    </lineage>
</organism>
<dbReference type="EMBL" id="AALC02000022">
    <property type="protein sequence ID" value="EEQ06699.1"/>
    <property type="molecule type" value="Genomic_DNA"/>
</dbReference>
<name>A0ABM9XZE6_YERBE</name>
<comment type="caution">
    <text evidence="2">The sequence shown here is derived from an EMBL/GenBank/DDBJ whole genome shotgun (WGS) entry which is preliminary data.</text>
</comment>
<proteinExistence type="predicted"/>
<dbReference type="Proteomes" id="UP000010319">
    <property type="component" value="Unassembled WGS sequence"/>
</dbReference>
<feature type="signal peptide" evidence="1">
    <location>
        <begin position="1"/>
        <end position="28"/>
    </location>
</feature>
<feature type="chain" id="PRO_5045863410" description="Fimbrial-type adhesion domain-containing protein" evidence="1">
    <location>
        <begin position="29"/>
        <end position="356"/>
    </location>
</feature>